<evidence type="ECO:0000313" key="2">
    <source>
        <dbReference type="EMBL" id="MCW6035684.1"/>
    </source>
</evidence>
<evidence type="ECO:0000256" key="1">
    <source>
        <dbReference type="SAM" id="Phobius"/>
    </source>
</evidence>
<feature type="transmembrane region" description="Helical" evidence="1">
    <location>
        <begin position="92"/>
        <end position="110"/>
    </location>
</feature>
<keyword evidence="1" id="KW-1133">Transmembrane helix</keyword>
<sequence>MTTTTPTSNLPVYDGKFGPFTINPEDRRDVRLYRAGLAIAGLSFFLATTLLLFLGANPDLLPFLSLFYTLFSLGLGLSLLKIHIYLAPLHRLLKLFWIIGTVASFIFAYADSAPFALTLYYTPASLLGVGFTFAALTGIYFKEAFCFNRLETKILTPLVPLLLLGHLVGLLPLNMERTLLGSWAALFVIFVVRKLVQPIPPDIGDKSVFEHLKQGL</sequence>
<dbReference type="Pfam" id="PF10063">
    <property type="entry name" value="DUF2301"/>
    <property type="match status" value="1"/>
</dbReference>
<keyword evidence="3" id="KW-1185">Reference proteome</keyword>
<dbReference type="PANTHER" id="PTHR36716">
    <property type="entry name" value="F3H9.20 PROTEIN"/>
    <property type="match status" value="1"/>
</dbReference>
<comment type="caution">
    <text evidence="2">The sequence shown here is derived from an EMBL/GenBank/DDBJ whole genome shotgun (WGS) entry which is preliminary data.</text>
</comment>
<feature type="transmembrane region" description="Helical" evidence="1">
    <location>
        <begin position="60"/>
        <end position="80"/>
    </location>
</feature>
<dbReference type="PANTHER" id="PTHR36716:SF2">
    <property type="entry name" value="F3H9.20 PROTEIN"/>
    <property type="match status" value="1"/>
</dbReference>
<dbReference type="RefSeq" id="WP_265263395.1">
    <property type="nucleotide sequence ID" value="NZ_JAIHOM010000018.1"/>
</dbReference>
<proteinExistence type="predicted"/>
<feature type="transmembrane region" description="Helical" evidence="1">
    <location>
        <begin position="122"/>
        <end position="142"/>
    </location>
</feature>
<name>A0ABT3L2E9_9CYAN</name>
<organism evidence="2 3">
    <name type="scientific">Spirulina subsalsa FACHB-351</name>
    <dbReference type="NCBI Taxonomy" id="234711"/>
    <lineage>
        <taxon>Bacteria</taxon>
        <taxon>Bacillati</taxon>
        <taxon>Cyanobacteriota</taxon>
        <taxon>Cyanophyceae</taxon>
        <taxon>Spirulinales</taxon>
        <taxon>Spirulinaceae</taxon>
        <taxon>Spirulina</taxon>
    </lineage>
</organism>
<dbReference type="EMBL" id="JAIHOM010000018">
    <property type="protein sequence ID" value="MCW6035684.1"/>
    <property type="molecule type" value="Genomic_DNA"/>
</dbReference>
<gene>
    <name evidence="2" type="ORF">K4A83_05280</name>
</gene>
<feature type="transmembrane region" description="Helical" evidence="1">
    <location>
        <begin position="154"/>
        <end position="173"/>
    </location>
</feature>
<dbReference type="InterPro" id="IPR019275">
    <property type="entry name" value="DUF2301"/>
</dbReference>
<keyword evidence="1" id="KW-0472">Membrane</keyword>
<keyword evidence="1" id="KW-0812">Transmembrane</keyword>
<feature type="transmembrane region" description="Helical" evidence="1">
    <location>
        <begin position="32"/>
        <end position="54"/>
    </location>
</feature>
<reference evidence="2 3" key="1">
    <citation type="submission" date="2021-08" db="EMBL/GenBank/DDBJ databases">
        <title>Draft genome sequence of Spirulina subsalsa with high tolerance to salinity and hype-accumulation of phycocyanin.</title>
        <authorList>
            <person name="Pei H."/>
            <person name="Jiang L."/>
        </authorList>
    </citation>
    <scope>NUCLEOTIDE SEQUENCE [LARGE SCALE GENOMIC DNA]</scope>
    <source>
        <strain evidence="2 3">FACHB-351</strain>
    </source>
</reference>
<evidence type="ECO:0000313" key="3">
    <source>
        <dbReference type="Proteomes" id="UP001526426"/>
    </source>
</evidence>
<protein>
    <submittedName>
        <fullName evidence="2">DUF2301 domain-containing membrane protein</fullName>
    </submittedName>
</protein>
<dbReference type="Proteomes" id="UP001526426">
    <property type="component" value="Unassembled WGS sequence"/>
</dbReference>
<accession>A0ABT3L2E9</accession>